<dbReference type="Gene3D" id="3.30.565.10">
    <property type="entry name" value="Histidine kinase-like ATPase, C-terminal domain"/>
    <property type="match status" value="1"/>
</dbReference>
<dbReference type="SUPFAM" id="SSF103473">
    <property type="entry name" value="MFS general substrate transporter"/>
    <property type="match status" value="1"/>
</dbReference>
<dbReference type="PANTHER" id="PTHR24421:SF63">
    <property type="entry name" value="SENSOR HISTIDINE KINASE DESK"/>
    <property type="match status" value="1"/>
</dbReference>
<name>A0A8I2KME8_9GAMM</name>
<keyword evidence="1" id="KW-0808">Transferase</keyword>
<dbReference type="Pfam" id="PF07730">
    <property type="entry name" value="HisKA_3"/>
    <property type="match status" value="1"/>
</dbReference>
<proteinExistence type="predicted"/>
<dbReference type="InterPro" id="IPR050482">
    <property type="entry name" value="Sensor_HK_TwoCompSys"/>
</dbReference>
<evidence type="ECO:0000256" key="1">
    <source>
        <dbReference type="ARBA" id="ARBA00022679"/>
    </source>
</evidence>
<feature type="transmembrane region" description="Helical" evidence="4">
    <location>
        <begin position="62"/>
        <end position="82"/>
    </location>
</feature>
<dbReference type="PANTHER" id="PTHR24421">
    <property type="entry name" value="NITRATE/NITRITE SENSOR PROTEIN NARX-RELATED"/>
    <property type="match status" value="1"/>
</dbReference>
<feature type="transmembrane region" description="Helical" evidence="4">
    <location>
        <begin position="37"/>
        <end position="55"/>
    </location>
</feature>
<evidence type="ECO:0000259" key="5">
    <source>
        <dbReference type="Pfam" id="PF07730"/>
    </source>
</evidence>
<evidence type="ECO:0000256" key="4">
    <source>
        <dbReference type="SAM" id="Phobius"/>
    </source>
</evidence>
<keyword evidence="4" id="KW-0472">Membrane</keyword>
<sequence>MSLNILRLNVNNNKKSESEKLVSITTEFTLVEKRRSFWNAGPLIFSTFYFFPLIFNWAQLSVVNIALQVVVYLSFVVLYWQSITKTGNALVMNLVLMAGLCVAGSWVTTGTSSLFGFIAFFCGFNFLPRYKIIAMLVIIALVLLTAKFIATQQTVYFLMPALCVACGLFIFGWMSHRERVHKELQRQSEEEIKRLGAVAERERIARDLHDLLGHSLSSIALKAELASKFAAANALEQAQSEAQQVADLAREALSEVRQAVTGYHQLALDAQLHILASRLKDKGIAVTLELQAVTLDKVSEACLCFFAKEICTNIIRHSDADKVCFTLRQTDNNVFVEIKDNGSIKSIKEGNGLMGIRTRLKECGGQLFYHTEQGGYFKAVLGEAG</sequence>
<dbReference type="Proteomes" id="UP000646877">
    <property type="component" value="Unassembled WGS sequence"/>
</dbReference>
<evidence type="ECO:0000313" key="6">
    <source>
        <dbReference type="EMBL" id="NLR23195.1"/>
    </source>
</evidence>
<keyword evidence="2 6" id="KW-0418">Kinase</keyword>
<dbReference type="GO" id="GO:0046983">
    <property type="term" value="F:protein dimerization activity"/>
    <property type="evidence" value="ECO:0007669"/>
    <property type="project" value="InterPro"/>
</dbReference>
<dbReference type="SUPFAM" id="SSF55874">
    <property type="entry name" value="ATPase domain of HSP90 chaperone/DNA topoisomerase II/histidine kinase"/>
    <property type="match status" value="1"/>
</dbReference>
<dbReference type="InterPro" id="IPR036890">
    <property type="entry name" value="HATPase_C_sf"/>
</dbReference>
<evidence type="ECO:0000313" key="7">
    <source>
        <dbReference type="Proteomes" id="UP000646877"/>
    </source>
</evidence>
<evidence type="ECO:0000256" key="3">
    <source>
        <dbReference type="ARBA" id="ARBA00023012"/>
    </source>
</evidence>
<dbReference type="EMBL" id="WEIA01000013">
    <property type="protein sequence ID" value="NLR23195.1"/>
    <property type="molecule type" value="Genomic_DNA"/>
</dbReference>
<dbReference type="InterPro" id="IPR011712">
    <property type="entry name" value="Sig_transdc_His_kin_sub3_dim/P"/>
</dbReference>
<accession>A0A8I2KME8</accession>
<feature type="transmembrane region" description="Helical" evidence="4">
    <location>
        <begin position="94"/>
        <end position="120"/>
    </location>
</feature>
<reference evidence="6" key="1">
    <citation type="submission" date="2019-10" db="EMBL/GenBank/DDBJ databases">
        <authorList>
            <person name="Paulsen S."/>
        </authorList>
    </citation>
    <scope>NUCLEOTIDE SEQUENCE</scope>
    <source>
        <strain evidence="6">LMG 19692</strain>
    </source>
</reference>
<comment type="caution">
    <text evidence="6">The sequence shown here is derived from an EMBL/GenBank/DDBJ whole genome shotgun (WGS) entry which is preliminary data.</text>
</comment>
<gene>
    <name evidence="6" type="ORF">F9Y85_18115</name>
</gene>
<organism evidence="6 7">
    <name type="scientific">Pseudoalteromonas maricaloris</name>
    <dbReference type="NCBI Taxonomy" id="184924"/>
    <lineage>
        <taxon>Bacteria</taxon>
        <taxon>Pseudomonadati</taxon>
        <taxon>Pseudomonadota</taxon>
        <taxon>Gammaproteobacteria</taxon>
        <taxon>Alteromonadales</taxon>
        <taxon>Pseudoalteromonadaceae</taxon>
        <taxon>Pseudoalteromonas</taxon>
    </lineage>
</organism>
<dbReference type="CDD" id="cd16917">
    <property type="entry name" value="HATPase_UhpB-NarQ-NarX-like"/>
    <property type="match status" value="1"/>
</dbReference>
<dbReference type="Gene3D" id="1.20.5.1930">
    <property type="match status" value="1"/>
</dbReference>
<dbReference type="GO" id="GO:0016020">
    <property type="term" value="C:membrane"/>
    <property type="evidence" value="ECO:0007669"/>
    <property type="project" value="InterPro"/>
</dbReference>
<keyword evidence="4" id="KW-1133">Transmembrane helix</keyword>
<dbReference type="GO" id="GO:0000155">
    <property type="term" value="F:phosphorelay sensor kinase activity"/>
    <property type="evidence" value="ECO:0007669"/>
    <property type="project" value="InterPro"/>
</dbReference>
<dbReference type="AlphaFoldDB" id="A0A8I2KME8"/>
<dbReference type="InterPro" id="IPR036259">
    <property type="entry name" value="MFS_trans_sf"/>
</dbReference>
<keyword evidence="3" id="KW-0902">Two-component regulatory system</keyword>
<protein>
    <submittedName>
        <fullName evidence="6">Sensor histidine kinase</fullName>
    </submittedName>
</protein>
<feature type="transmembrane region" description="Helical" evidence="4">
    <location>
        <begin position="132"/>
        <end position="150"/>
    </location>
</feature>
<feature type="domain" description="Signal transduction histidine kinase subgroup 3 dimerisation and phosphoacceptor" evidence="5">
    <location>
        <begin position="200"/>
        <end position="265"/>
    </location>
</feature>
<feature type="transmembrane region" description="Helical" evidence="4">
    <location>
        <begin position="156"/>
        <end position="174"/>
    </location>
</feature>
<evidence type="ECO:0000256" key="2">
    <source>
        <dbReference type="ARBA" id="ARBA00022777"/>
    </source>
</evidence>
<keyword evidence="4" id="KW-0812">Transmembrane</keyword>